<dbReference type="Proteomes" id="UP001240483">
    <property type="component" value="Unassembled WGS sequence"/>
</dbReference>
<dbReference type="HAMAP" id="MF_02214">
    <property type="entry name" value="Lipid_II_synth_MurT"/>
    <property type="match status" value="1"/>
</dbReference>
<feature type="binding site" evidence="1">
    <location>
        <position position="256"/>
    </location>
    <ligand>
        <name>Zn(2+)</name>
        <dbReference type="ChEBI" id="CHEBI:29105"/>
    </ligand>
</feature>
<name>A0AAP4C7L2_9MICC</name>
<dbReference type="PANTHER" id="PTHR23135">
    <property type="entry name" value="MUR LIGASE FAMILY MEMBER"/>
    <property type="match status" value="1"/>
</dbReference>
<evidence type="ECO:0000313" key="4">
    <source>
        <dbReference type="EMBL" id="MDK6274930.1"/>
    </source>
</evidence>
<comment type="catalytic activity">
    <reaction evidence="1">
        <text>beta-D-GlcNAc-(1-&gt;4)-Mur2Ac(oyl-L-Ala-gamma-D-Glu-L-Lys-D-Ala-D-Ala)-di-trans,octa-cis-undecaprenyl diphosphate + ATP = beta-D-GlcNAc-(1-&gt;4)-Mur2Ac(oyl-L-Ala-gamma-D-O-P-Glu-L-Lys-D-Ala-D-Ala)-di-trans,octa-cis-undecaprenyl diphosphate + ADP</text>
        <dbReference type="Rhea" id="RHEA:59488"/>
        <dbReference type="ChEBI" id="CHEBI:30616"/>
        <dbReference type="ChEBI" id="CHEBI:60033"/>
        <dbReference type="ChEBI" id="CHEBI:143132"/>
        <dbReference type="ChEBI" id="CHEBI:456216"/>
    </reaction>
</comment>
<keyword evidence="1" id="KW-0961">Cell wall biogenesis/degradation</keyword>
<feature type="domain" description="Mur ligase central" evidence="2">
    <location>
        <begin position="78"/>
        <end position="301"/>
    </location>
</feature>
<keyword evidence="1" id="KW-0547">Nucleotide-binding</keyword>
<comment type="caution">
    <text evidence="4">The sequence shown here is derived from an EMBL/GenBank/DDBJ whole genome shotgun (WGS) entry which is preliminary data.</text>
</comment>
<keyword evidence="1" id="KW-0862">Zinc</keyword>
<comment type="subunit">
    <text evidence="1">Forms a heterodimer with GatD.</text>
</comment>
<dbReference type="EC" id="6.3.5.13" evidence="1"/>
<evidence type="ECO:0000256" key="1">
    <source>
        <dbReference type="HAMAP-Rule" id="MF_02214"/>
    </source>
</evidence>
<feature type="active site" evidence="1">
    <location>
        <position position="372"/>
    </location>
</feature>
<comment type="function">
    <text evidence="1">The lipid II isoglutaminyl synthase complex catalyzes the formation of alpha-D-isoglutamine in the cell wall lipid II stem peptide. The MurT subunit catalyzes the ATP-dependent amidation of D-glutamate residue of lipid II, converting it to an isoglutamine residue.</text>
</comment>
<accession>A0AAP4C7L2</accession>
<keyword evidence="1 4" id="KW-0436">Ligase</keyword>
<dbReference type="Gene3D" id="3.40.1190.10">
    <property type="entry name" value="Mur-like, catalytic domain"/>
    <property type="match status" value="1"/>
</dbReference>
<feature type="binding site" evidence="1">
    <location>
        <position position="253"/>
    </location>
    <ligand>
        <name>Zn(2+)</name>
        <dbReference type="ChEBI" id="CHEBI:29105"/>
    </ligand>
</feature>
<dbReference type="Pfam" id="PF08245">
    <property type="entry name" value="Mur_ligase_M"/>
    <property type="match status" value="1"/>
</dbReference>
<evidence type="ECO:0000259" key="3">
    <source>
        <dbReference type="Pfam" id="PF08353"/>
    </source>
</evidence>
<dbReference type="InterPro" id="IPR036565">
    <property type="entry name" value="Mur-like_cat_sf"/>
</dbReference>
<dbReference type="GO" id="GO:0008270">
    <property type="term" value="F:zinc ion binding"/>
    <property type="evidence" value="ECO:0007669"/>
    <property type="project" value="UniProtKB-UniRule"/>
</dbReference>
<feature type="binding site" evidence="1">
    <location>
        <position position="228"/>
    </location>
    <ligand>
        <name>Zn(2+)</name>
        <dbReference type="ChEBI" id="CHEBI:29105"/>
    </ligand>
</feature>
<evidence type="ECO:0000313" key="5">
    <source>
        <dbReference type="Proteomes" id="UP001240483"/>
    </source>
</evidence>
<dbReference type="InterPro" id="IPR043703">
    <property type="entry name" value="Lipid_II_synth_MurT"/>
</dbReference>
<dbReference type="AlphaFoldDB" id="A0AAP4C7L2"/>
<feature type="domain" description="Lipid II isoglutaminyl synthase (glutamine-hydrolyzing) subunit MurT C-terminal" evidence="3">
    <location>
        <begin position="340"/>
        <end position="441"/>
    </location>
</feature>
<dbReference type="Pfam" id="PF08353">
    <property type="entry name" value="MurT_C"/>
    <property type="match status" value="1"/>
</dbReference>
<comment type="catalytic activity">
    <reaction evidence="1">
        <text>beta-D-GlcNAc-(1-&gt;4)-Mur2Ac(oyl-L-Ala-gamma-D-O-P-Glu-L-Lys-D-Ala-D-Ala)-di-trans,octa-cis-undecaprenyl diphosphate + NH4(+) = beta-D-GlcNAc-(1-&gt;4)-Mur2Ac(oyl-L-Ala-D-isoglutaminyl-L-Lys-D-Ala-D-Ala)-di-trans,octa-cis-undecaprenyl diphosphate + phosphate + H(+)</text>
        <dbReference type="Rhea" id="RHEA:57932"/>
        <dbReference type="ChEBI" id="CHEBI:15378"/>
        <dbReference type="ChEBI" id="CHEBI:28938"/>
        <dbReference type="ChEBI" id="CHEBI:43474"/>
        <dbReference type="ChEBI" id="CHEBI:62233"/>
        <dbReference type="ChEBI" id="CHEBI:143132"/>
    </reaction>
</comment>
<dbReference type="InterPro" id="IPR013221">
    <property type="entry name" value="Mur_ligase_cen"/>
</dbReference>
<organism evidence="4 5">
    <name type="scientific">Pseudoglutamicibacter cumminsii</name>
    <dbReference type="NCBI Taxonomy" id="156979"/>
    <lineage>
        <taxon>Bacteria</taxon>
        <taxon>Bacillati</taxon>
        <taxon>Actinomycetota</taxon>
        <taxon>Actinomycetes</taxon>
        <taxon>Micrococcales</taxon>
        <taxon>Micrococcaceae</taxon>
        <taxon>Pseudoglutamicibacter</taxon>
    </lineage>
</organism>
<keyword evidence="1" id="KW-0479">Metal-binding</keyword>
<keyword evidence="1" id="KW-0573">Peptidoglycan synthesis</keyword>
<sequence length="453" mass="48133">MVSHQLPEPPTSKPRARAGLSALDRARLSLATFAGRAASLASRVVGRGSGQSIQGAILTRLAPRAFEHLLAGRTVVAVTGTNGKTTTTHFVAAAVCEALGKDASRLVTNADGANLHRGIASALSEAPKADIAVLEVDERVVADLVKLGKPKILAMLNFSRDQLDRNHEIKALARAWRNALEEAGEDGPLVIANAEEPLVAWAAETARETVWVNSGSVWNDDAVLCPGCDTVLERENPEVDDAGNVTFAGTWRCPGCGRSQHKATIVVRGETVHDADGNELDLQLNVPGRFNVGNAAVALATVREFGVDTETALAGMRKVQAPAGRFGINEIRGVKCRLMLSKNPAGWAESLPLGTSDPLVLAIDSVLADGRDVSWLWDVDFESLRGRQVIATGRNTFDLAVRLDYAGVECQTIKDLGTAIETAGSMRADQSAPLDVIATYTPFQVLRRMGGAK</sequence>
<keyword evidence="1" id="KW-0067">ATP-binding</keyword>
<keyword evidence="1" id="KW-0133">Cell shape</keyword>
<gene>
    <name evidence="1" type="primary">murT</name>
    <name evidence="4" type="ORF">QP116_04110</name>
</gene>
<dbReference type="GO" id="GO:0016881">
    <property type="term" value="F:acid-amino acid ligase activity"/>
    <property type="evidence" value="ECO:0007669"/>
    <property type="project" value="InterPro"/>
</dbReference>
<evidence type="ECO:0000259" key="2">
    <source>
        <dbReference type="Pfam" id="PF08245"/>
    </source>
</evidence>
<proteinExistence type="inferred from homology"/>
<dbReference type="PANTHER" id="PTHR23135:SF7">
    <property type="entry name" value="LIPID II ISOGLUTAMINYL SYNTHASE (GLUTAMINE-HYDROLYZING) SUBUNIT MURT"/>
    <property type="match status" value="1"/>
</dbReference>
<dbReference type="RefSeq" id="WP_285332859.1">
    <property type="nucleotide sequence ID" value="NZ_JASODW010000003.1"/>
</dbReference>
<comment type="similarity">
    <text evidence="1">Belongs to the MurCDEF family. MurT subfamily.</text>
</comment>
<comment type="pathway">
    <text evidence="1">Cell wall biogenesis; peptidoglycan biosynthesis.</text>
</comment>
<dbReference type="SUPFAM" id="SSF53623">
    <property type="entry name" value="MurD-like peptide ligases, catalytic domain"/>
    <property type="match status" value="1"/>
</dbReference>
<dbReference type="GO" id="GO:0008360">
    <property type="term" value="P:regulation of cell shape"/>
    <property type="evidence" value="ECO:0007669"/>
    <property type="project" value="UniProtKB-KW"/>
</dbReference>
<feature type="binding site" evidence="1">
    <location>
        <position position="225"/>
    </location>
    <ligand>
        <name>Zn(2+)</name>
        <dbReference type="ChEBI" id="CHEBI:29105"/>
    </ligand>
</feature>
<protein>
    <recommendedName>
        <fullName evidence="1">Lipid II isoglutaminyl synthase (glutamine-hydrolyzing) subunit MurT</fullName>
        <ecNumber evidence="1">6.3.5.13</ecNumber>
    </recommendedName>
</protein>
<dbReference type="GO" id="GO:0071555">
    <property type="term" value="P:cell wall organization"/>
    <property type="evidence" value="ECO:0007669"/>
    <property type="project" value="UniProtKB-KW"/>
</dbReference>
<comment type="catalytic activity">
    <reaction evidence="1">
        <text>beta-D-GlcNAc-(1-&gt;4)-Mur2Ac(oyl-L-Ala-gamma-D-Glu-L-Lys-D-Ala-D-Ala)-di-trans,octa-cis-undecaprenyl diphosphate + L-glutamine + ATP + H2O = beta-D-GlcNAc-(1-&gt;4)-Mur2Ac(oyl-L-Ala-D-isoglutaminyl-L-Lys-D-Ala-D-Ala)-di-trans,octa-cis-undecaprenyl diphosphate + L-glutamate + ADP + phosphate + H(+)</text>
        <dbReference type="Rhea" id="RHEA:57928"/>
        <dbReference type="ChEBI" id="CHEBI:15377"/>
        <dbReference type="ChEBI" id="CHEBI:15378"/>
        <dbReference type="ChEBI" id="CHEBI:29985"/>
        <dbReference type="ChEBI" id="CHEBI:30616"/>
        <dbReference type="ChEBI" id="CHEBI:43474"/>
        <dbReference type="ChEBI" id="CHEBI:58359"/>
        <dbReference type="ChEBI" id="CHEBI:60033"/>
        <dbReference type="ChEBI" id="CHEBI:62233"/>
        <dbReference type="ChEBI" id="CHEBI:456216"/>
        <dbReference type="EC" id="6.3.5.13"/>
    </reaction>
</comment>
<dbReference type="GO" id="GO:0005524">
    <property type="term" value="F:ATP binding"/>
    <property type="evidence" value="ECO:0007669"/>
    <property type="project" value="UniProtKB-UniRule"/>
</dbReference>
<dbReference type="EMBL" id="JASODW010000003">
    <property type="protein sequence ID" value="MDK6274930.1"/>
    <property type="molecule type" value="Genomic_DNA"/>
</dbReference>
<reference evidence="4" key="1">
    <citation type="submission" date="2023-05" db="EMBL/GenBank/DDBJ databases">
        <title>Cataloging the Phylogenetic Diversity of Human Bladder Bacteria.</title>
        <authorList>
            <person name="Du J."/>
        </authorList>
    </citation>
    <scope>NUCLEOTIDE SEQUENCE</scope>
    <source>
        <strain evidence="4">UMB9978</strain>
    </source>
</reference>
<dbReference type="GO" id="GO:0009252">
    <property type="term" value="P:peptidoglycan biosynthetic process"/>
    <property type="evidence" value="ECO:0007669"/>
    <property type="project" value="UniProtKB-UniRule"/>
</dbReference>
<dbReference type="GO" id="GO:0140282">
    <property type="term" value="F:carbon-nitrogen ligase activity on lipid II"/>
    <property type="evidence" value="ECO:0007669"/>
    <property type="project" value="UniProtKB-UniRule"/>
</dbReference>
<dbReference type="InterPro" id="IPR013564">
    <property type="entry name" value="MurT_C"/>
</dbReference>